<accession>A0A162KL29</accession>
<organism evidence="2 3">
    <name type="scientific">Tistrella mobilis</name>
    <dbReference type="NCBI Taxonomy" id="171437"/>
    <lineage>
        <taxon>Bacteria</taxon>
        <taxon>Pseudomonadati</taxon>
        <taxon>Pseudomonadota</taxon>
        <taxon>Alphaproteobacteria</taxon>
        <taxon>Geminicoccales</taxon>
        <taxon>Geminicoccaceae</taxon>
        <taxon>Tistrella</taxon>
    </lineage>
</organism>
<protein>
    <recommendedName>
        <fullName evidence="4">Type IV secretion system protein VirB3</fullName>
    </recommendedName>
</protein>
<dbReference type="EMBL" id="LPZR01000171">
    <property type="protein sequence ID" value="KYO51536.1"/>
    <property type="molecule type" value="Genomic_DNA"/>
</dbReference>
<dbReference type="Proteomes" id="UP000075787">
    <property type="component" value="Unassembled WGS sequence"/>
</dbReference>
<dbReference type="AlphaFoldDB" id="A0A162KL29"/>
<comment type="caution">
    <text evidence="2">The sequence shown here is derived from an EMBL/GenBank/DDBJ whole genome shotgun (WGS) entry which is preliminary data.</text>
</comment>
<dbReference type="OrthoDB" id="9984332at2"/>
<keyword evidence="1" id="KW-0472">Membrane</keyword>
<keyword evidence="1" id="KW-1133">Transmembrane helix</keyword>
<dbReference type="RefSeq" id="WP_062765966.1">
    <property type="nucleotide sequence ID" value="NZ_LPZR01000171.1"/>
</dbReference>
<evidence type="ECO:0000256" key="1">
    <source>
        <dbReference type="SAM" id="Phobius"/>
    </source>
</evidence>
<evidence type="ECO:0000313" key="2">
    <source>
        <dbReference type="EMBL" id="KYO51536.1"/>
    </source>
</evidence>
<sequence length="97" mass="10478">MGTEASTMAGADELPVATTILGAPARYFVPAVAVGLGFALGVSLVAGIVLGILLPGGLILLHRKDPSAFEIWVARMRLPWWRAWTIGRRRRPVIWSD</sequence>
<keyword evidence="1" id="KW-0812">Transmembrane</keyword>
<evidence type="ECO:0008006" key="4">
    <source>
        <dbReference type="Google" id="ProtNLM"/>
    </source>
</evidence>
<name>A0A162KL29_9PROT</name>
<gene>
    <name evidence="2" type="ORF">AUP44_08435</name>
</gene>
<evidence type="ECO:0000313" key="3">
    <source>
        <dbReference type="Proteomes" id="UP000075787"/>
    </source>
</evidence>
<reference evidence="2 3" key="1">
    <citation type="submission" date="2015-12" db="EMBL/GenBank/DDBJ databases">
        <title>Genome sequence of Tistrella mobilis MCCC 1A02139.</title>
        <authorList>
            <person name="Lu L."/>
            <person name="Lai Q."/>
            <person name="Shao Z."/>
            <person name="Qian P."/>
        </authorList>
    </citation>
    <scope>NUCLEOTIDE SEQUENCE [LARGE SCALE GENOMIC DNA]</scope>
    <source>
        <strain evidence="2 3">MCCC 1A02139</strain>
    </source>
</reference>
<feature type="transmembrane region" description="Helical" evidence="1">
    <location>
        <begin position="27"/>
        <end position="54"/>
    </location>
</feature>
<proteinExistence type="predicted"/>